<dbReference type="EMBL" id="CP064791">
    <property type="protein sequence ID" value="QSG14591.1"/>
    <property type="molecule type" value="Genomic_DNA"/>
</dbReference>
<dbReference type="InterPro" id="IPR008173">
    <property type="entry name" value="Adenylyl_cyclase_CyaB"/>
</dbReference>
<dbReference type="Pfam" id="PF01928">
    <property type="entry name" value="CYTH"/>
    <property type="match status" value="1"/>
</dbReference>
<evidence type="ECO:0000259" key="1">
    <source>
        <dbReference type="PROSITE" id="PS51707"/>
    </source>
</evidence>
<sequence length="187" mass="21173">MYEVELKLRADHDRVRERLEALAAERVQSLTQADTYYDAPHRDFAATDEAVRVREETRDGDRVTRITYKGPKIEAESKTREELETTVGDGETVRELFESLGFEPVATVRKDREYFTVSGLTVTLDTVEDVGEFVEVETDVETADGVEPAREAAVELLVDLGLDLDNQLRTSYLELLLADDTPEDTQE</sequence>
<dbReference type="Proteomes" id="UP000663292">
    <property type="component" value="Chromosome"/>
</dbReference>
<dbReference type="SMART" id="SM01118">
    <property type="entry name" value="CYTH"/>
    <property type="match status" value="1"/>
</dbReference>
<dbReference type="PANTHER" id="PTHR21028:SF2">
    <property type="entry name" value="CYTH DOMAIN-CONTAINING PROTEIN"/>
    <property type="match status" value="1"/>
</dbReference>
<dbReference type="NCBIfam" id="TIGR00318">
    <property type="entry name" value="cyaB"/>
    <property type="match status" value="1"/>
</dbReference>
<dbReference type="PANTHER" id="PTHR21028">
    <property type="entry name" value="SI:CH211-156B7.4"/>
    <property type="match status" value="1"/>
</dbReference>
<dbReference type="AlphaFoldDB" id="A0A897NQS3"/>
<dbReference type="RefSeq" id="WP_229122639.1">
    <property type="nucleotide sequence ID" value="NZ_CP064791.1"/>
</dbReference>
<name>A0A897NQS3_9EURY</name>
<dbReference type="GeneID" id="68857690"/>
<keyword evidence="3" id="KW-1185">Reference proteome</keyword>
<dbReference type="InterPro" id="IPR023577">
    <property type="entry name" value="CYTH_domain"/>
</dbReference>
<dbReference type="InterPro" id="IPR033469">
    <property type="entry name" value="CYTH-like_dom_sf"/>
</dbReference>
<dbReference type="SUPFAM" id="SSF55154">
    <property type="entry name" value="CYTH-like phosphatases"/>
    <property type="match status" value="1"/>
</dbReference>
<evidence type="ECO:0000313" key="3">
    <source>
        <dbReference type="Proteomes" id="UP000663292"/>
    </source>
</evidence>
<dbReference type="Gene3D" id="2.40.320.10">
    <property type="entry name" value="Hypothetical Protein Pfu-838710-001"/>
    <property type="match status" value="1"/>
</dbReference>
<gene>
    <name evidence="2" type="primary">cyaB</name>
    <name evidence="2" type="ORF">HSEST_1056</name>
</gene>
<proteinExistence type="predicted"/>
<dbReference type="PROSITE" id="PS51707">
    <property type="entry name" value="CYTH"/>
    <property type="match status" value="1"/>
</dbReference>
<reference evidence="2 3" key="1">
    <citation type="submission" date="2020-11" db="EMBL/GenBank/DDBJ databases">
        <title>Carbohydrate-dependent, anaerobic sulfur respiration: A novel catabolism in halophilic archaea.</title>
        <authorList>
            <person name="Sorokin D.Y."/>
            <person name="Messina E."/>
            <person name="Smedile F."/>
            <person name="La Cono V."/>
            <person name="Hallsworth J.E."/>
            <person name="Yakimov M.M."/>
        </authorList>
    </citation>
    <scope>NUCLEOTIDE SEQUENCE [LARGE SCALE GENOMIC DNA]</scope>
    <source>
        <strain evidence="2 3">HSR-Est</strain>
    </source>
</reference>
<protein>
    <submittedName>
        <fullName evidence="2">Adenylate cyclase, class 2 (Thermophilic)</fullName>
    </submittedName>
</protein>
<evidence type="ECO:0000313" key="2">
    <source>
        <dbReference type="EMBL" id="QSG14591.1"/>
    </source>
</evidence>
<feature type="domain" description="CYTH" evidence="1">
    <location>
        <begin position="1"/>
        <end position="178"/>
    </location>
</feature>
<organism evidence="2 3">
    <name type="scientific">Halapricum desulfuricans</name>
    <dbReference type="NCBI Taxonomy" id="2841257"/>
    <lineage>
        <taxon>Archaea</taxon>
        <taxon>Methanobacteriati</taxon>
        <taxon>Methanobacteriota</taxon>
        <taxon>Stenosarchaea group</taxon>
        <taxon>Halobacteria</taxon>
        <taxon>Halobacteriales</taxon>
        <taxon>Haloarculaceae</taxon>
        <taxon>Halapricum</taxon>
    </lineage>
</organism>
<dbReference type="CDD" id="cd07890">
    <property type="entry name" value="CYTH-like_AC_IV-like"/>
    <property type="match status" value="1"/>
</dbReference>
<accession>A0A897NQS3</accession>